<organism evidence="1">
    <name type="scientific">Pseudictyota dubia</name>
    <dbReference type="NCBI Taxonomy" id="2749911"/>
    <lineage>
        <taxon>Eukaryota</taxon>
        <taxon>Sar</taxon>
        <taxon>Stramenopiles</taxon>
        <taxon>Ochrophyta</taxon>
        <taxon>Bacillariophyta</taxon>
        <taxon>Mediophyceae</taxon>
        <taxon>Biddulphiophycidae</taxon>
        <taxon>Eupodiscales</taxon>
        <taxon>Odontellaceae</taxon>
        <taxon>Pseudictyota</taxon>
    </lineage>
</organism>
<dbReference type="EMBL" id="HBED01018449">
    <property type="protein sequence ID" value="CAD8309204.1"/>
    <property type="molecule type" value="Transcribed_RNA"/>
</dbReference>
<name>A0A7R9VZB4_9STRA</name>
<protein>
    <submittedName>
        <fullName evidence="1">Uncharacterized protein</fullName>
    </submittedName>
</protein>
<dbReference type="AlphaFoldDB" id="A0A7R9VZB4"/>
<sequence length="135" mass="15391">MKVWMANPKCHFPINGDDQSIHNYLFYSGKLAPFAKSIPFRCGIVHTVGAQGSIILEAHRERLKKDKGLDQGQATRTSYDGATSKTWLGLHYDLTDKDGFFVNMDGSRSHVIHQYDRFGPNFDNWLSSQQGKIWE</sequence>
<evidence type="ECO:0000313" key="1">
    <source>
        <dbReference type="EMBL" id="CAD8309204.1"/>
    </source>
</evidence>
<proteinExistence type="predicted"/>
<reference evidence="1" key="1">
    <citation type="submission" date="2021-01" db="EMBL/GenBank/DDBJ databases">
        <authorList>
            <person name="Corre E."/>
            <person name="Pelletier E."/>
            <person name="Niang G."/>
            <person name="Scheremetjew M."/>
            <person name="Finn R."/>
            <person name="Kale V."/>
            <person name="Holt S."/>
            <person name="Cochrane G."/>
            <person name="Meng A."/>
            <person name="Brown T."/>
            <person name="Cohen L."/>
        </authorList>
    </citation>
    <scope>NUCLEOTIDE SEQUENCE</scope>
    <source>
        <strain evidence="1">CCMP147</strain>
    </source>
</reference>
<accession>A0A7R9VZB4</accession>
<gene>
    <name evidence="1" type="ORF">TDUB1175_LOCUS9207</name>
</gene>